<keyword evidence="2" id="KW-1185">Reference proteome</keyword>
<dbReference type="RefSeq" id="XP_003050355.1">
    <property type="nucleotide sequence ID" value="XM_003050309.1"/>
</dbReference>
<dbReference type="AlphaFoldDB" id="C7YTL2"/>
<name>C7YTL2_FUSV7</name>
<gene>
    <name evidence="1" type="ORF">NECHADRAFT_84621</name>
</gene>
<dbReference type="GeneID" id="9675140"/>
<protein>
    <submittedName>
        <fullName evidence="1">Uncharacterized protein</fullName>
    </submittedName>
</protein>
<proteinExistence type="predicted"/>
<evidence type="ECO:0000313" key="1">
    <source>
        <dbReference type="EMBL" id="EEU44642.1"/>
    </source>
</evidence>
<sequence length="103" mass="11452">MVRYARQLVRFSSNPCRSGTGTGPRVLCGVVDGRDVREILVATQGDILLAFWISGTIWGYAESALVIGPIVINSQAGEYLKTLEDIWEHWQQELKNDNGDDDV</sequence>
<dbReference type="HOGENOM" id="CLU_2264434_0_0_1"/>
<dbReference type="VEuPathDB" id="FungiDB:NECHADRAFT_84621"/>
<dbReference type="Proteomes" id="UP000005206">
    <property type="component" value="Chromosome 9"/>
</dbReference>
<reference evidence="1 2" key="1">
    <citation type="journal article" date="2009" name="PLoS Genet.">
        <title>The genome of Nectria haematococca: contribution of supernumerary chromosomes to gene expansion.</title>
        <authorList>
            <person name="Coleman J.J."/>
            <person name="Rounsley S.D."/>
            <person name="Rodriguez-Carres M."/>
            <person name="Kuo A."/>
            <person name="Wasmann C.C."/>
            <person name="Grimwood J."/>
            <person name="Schmutz J."/>
            <person name="Taga M."/>
            <person name="White G.J."/>
            <person name="Zhou S."/>
            <person name="Schwartz D.C."/>
            <person name="Freitag M."/>
            <person name="Ma L.J."/>
            <person name="Danchin E.G."/>
            <person name="Henrissat B."/>
            <person name="Coutinho P.M."/>
            <person name="Nelson D.R."/>
            <person name="Straney D."/>
            <person name="Napoli C.A."/>
            <person name="Barker B.M."/>
            <person name="Gribskov M."/>
            <person name="Rep M."/>
            <person name="Kroken S."/>
            <person name="Molnar I."/>
            <person name="Rensing C."/>
            <person name="Kennell J.C."/>
            <person name="Zamora J."/>
            <person name="Farman M.L."/>
            <person name="Selker E.U."/>
            <person name="Salamov A."/>
            <person name="Shapiro H."/>
            <person name="Pangilinan J."/>
            <person name="Lindquist E."/>
            <person name="Lamers C."/>
            <person name="Grigoriev I.V."/>
            <person name="Geiser D.M."/>
            <person name="Covert S.F."/>
            <person name="Temporini E."/>
            <person name="Vanetten H.D."/>
        </authorList>
    </citation>
    <scope>NUCLEOTIDE SEQUENCE [LARGE SCALE GENOMIC DNA]</scope>
    <source>
        <strain evidence="2">ATCC MYA-4622 / CBS 123669 / FGSC 9596 / NRRL 45880 / 77-13-4</strain>
    </source>
</reference>
<organism evidence="1 2">
    <name type="scientific">Fusarium vanettenii (strain ATCC MYA-4622 / CBS 123669 / FGSC 9596 / NRRL 45880 / 77-13-4)</name>
    <name type="common">Fusarium solani subsp. pisi</name>
    <dbReference type="NCBI Taxonomy" id="660122"/>
    <lineage>
        <taxon>Eukaryota</taxon>
        <taxon>Fungi</taxon>
        <taxon>Dikarya</taxon>
        <taxon>Ascomycota</taxon>
        <taxon>Pezizomycotina</taxon>
        <taxon>Sordariomycetes</taxon>
        <taxon>Hypocreomycetidae</taxon>
        <taxon>Hypocreales</taxon>
        <taxon>Nectriaceae</taxon>
        <taxon>Fusarium</taxon>
        <taxon>Fusarium solani species complex</taxon>
        <taxon>Fusarium vanettenii</taxon>
    </lineage>
</organism>
<evidence type="ECO:0000313" key="2">
    <source>
        <dbReference type="Proteomes" id="UP000005206"/>
    </source>
</evidence>
<dbReference type="InParanoid" id="C7YTL2"/>
<dbReference type="KEGG" id="nhe:NECHADRAFT_84621"/>
<accession>C7YTL2</accession>
<dbReference type="EMBL" id="GG698900">
    <property type="protein sequence ID" value="EEU44642.1"/>
    <property type="molecule type" value="Genomic_DNA"/>
</dbReference>